<feature type="domain" description="Carboxylesterase type B" evidence="8">
    <location>
        <begin position="99"/>
        <end position="367"/>
    </location>
</feature>
<dbReference type="InterPro" id="IPR002018">
    <property type="entry name" value="CarbesteraseB"/>
</dbReference>
<evidence type="ECO:0000256" key="7">
    <source>
        <dbReference type="SAM" id="MobiDB-lite"/>
    </source>
</evidence>
<keyword evidence="9" id="KW-1185">Reference proteome</keyword>
<reference evidence="10" key="1">
    <citation type="submission" date="2025-08" db="UniProtKB">
        <authorList>
            <consortium name="RefSeq"/>
        </authorList>
    </citation>
    <scope>IDENTIFICATION</scope>
</reference>
<organism evidence="9 10">
    <name type="scientific">Bicyclus anynana</name>
    <name type="common">Squinting bush brown butterfly</name>
    <dbReference type="NCBI Taxonomy" id="110368"/>
    <lineage>
        <taxon>Eukaryota</taxon>
        <taxon>Metazoa</taxon>
        <taxon>Ecdysozoa</taxon>
        <taxon>Arthropoda</taxon>
        <taxon>Hexapoda</taxon>
        <taxon>Insecta</taxon>
        <taxon>Pterygota</taxon>
        <taxon>Neoptera</taxon>
        <taxon>Endopterygota</taxon>
        <taxon>Lepidoptera</taxon>
        <taxon>Glossata</taxon>
        <taxon>Ditrysia</taxon>
        <taxon>Papilionoidea</taxon>
        <taxon>Nymphalidae</taxon>
        <taxon>Satyrinae</taxon>
        <taxon>Satyrini</taxon>
        <taxon>Mycalesina</taxon>
        <taxon>Bicyclus</taxon>
    </lineage>
</organism>
<dbReference type="PROSITE" id="PS00122">
    <property type="entry name" value="CARBOXYLESTERASE_B_1"/>
    <property type="match status" value="1"/>
</dbReference>
<evidence type="ECO:0000313" key="10">
    <source>
        <dbReference type="RefSeq" id="XP_052741093.1"/>
    </source>
</evidence>
<keyword evidence="3 6" id="KW-0378">Hydrolase</keyword>
<keyword evidence="2" id="KW-0719">Serine esterase</keyword>
<proteinExistence type="inferred from homology"/>
<keyword evidence="5" id="KW-0325">Glycoprotein</keyword>
<dbReference type="Proteomes" id="UP001652582">
    <property type="component" value="Chromosome 13"/>
</dbReference>
<evidence type="ECO:0000256" key="1">
    <source>
        <dbReference type="ARBA" id="ARBA00005964"/>
    </source>
</evidence>
<accession>A0ABM3LPV1</accession>
<evidence type="ECO:0000256" key="6">
    <source>
        <dbReference type="RuleBase" id="RU361235"/>
    </source>
</evidence>
<keyword evidence="4" id="KW-1015">Disulfide bond</keyword>
<evidence type="ECO:0000259" key="8">
    <source>
        <dbReference type="Pfam" id="PF00135"/>
    </source>
</evidence>
<dbReference type="EC" id="3.1.1.-" evidence="6"/>
<name>A0ABM3LPV1_BICAN</name>
<dbReference type="InterPro" id="IPR029058">
    <property type="entry name" value="AB_hydrolase_fold"/>
</dbReference>
<gene>
    <name evidence="10" type="primary">LOC112046525</name>
</gene>
<dbReference type="PANTHER" id="PTHR43142">
    <property type="entry name" value="CARBOXYLIC ESTER HYDROLASE"/>
    <property type="match status" value="1"/>
</dbReference>
<comment type="similarity">
    <text evidence="1 6">Belongs to the type-B carboxylesterase/lipase family.</text>
</comment>
<evidence type="ECO:0000313" key="9">
    <source>
        <dbReference type="Proteomes" id="UP001652582"/>
    </source>
</evidence>
<dbReference type="InterPro" id="IPR019826">
    <property type="entry name" value="Carboxylesterase_B_AS"/>
</dbReference>
<evidence type="ECO:0000256" key="2">
    <source>
        <dbReference type="ARBA" id="ARBA00022487"/>
    </source>
</evidence>
<dbReference type="GeneID" id="112046525"/>
<feature type="region of interest" description="Disordered" evidence="7">
    <location>
        <begin position="1"/>
        <end position="68"/>
    </location>
</feature>
<feature type="compositionally biased region" description="Acidic residues" evidence="7">
    <location>
        <begin position="1"/>
        <end position="65"/>
    </location>
</feature>
<dbReference type="PANTHER" id="PTHR43142:SF1">
    <property type="entry name" value="CARBOXYLIC ESTER HYDROLASE"/>
    <property type="match status" value="1"/>
</dbReference>
<dbReference type="SUPFAM" id="SSF53474">
    <property type="entry name" value="alpha/beta-Hydrolases"/>
    <property type="match status" value="1"/>
</dbReference>
<sequence>MDHDVDDVVDSDQVDSDREDSDREDSDREDSDSEDSDPEDSDPEDSDQEDNDQEDKEVDSPEEDQGIGSVEHCMVVVSMSADAVVQLDELQSSNVPSLPYPKFEQVFNAYDDSAVCPQREEFNLTITGTLDCLNLNIYAPNKASPQNKVPVLALIYGGGFNVGFAGRFLYGPKFLVRHDIILVTINYRLGPYGFMCLDTPEVPGNQGLKDQLLALRWVKNNIAAFGGDADKITLMGTSAGSVSVELHLMSGQEKLYNQIITQSTSALSPLAEPFSDKAAPLKIADKLGYKTNNISDALEFLAKRDPKVIIATSIDLSLIFVTCVEKTFDGVESITTVHPLQADIKDVKNMKVLAGFNNKEQLVQSATRPADTFRDLNVFKFLALGFDVDENFQVMEDIVRRFYVGKRKEYYVITYVISIVLVSKSSQMYCFIDILPFY</sequence>
<dbReference type="Gene3D" id="3.40.50.1820">
    <property type="entry name" value="alpha/beta hydrolase"/>
    <property type="match status" value="1"/>
</dbReference>
<evidence type="ECO:0000256" key="3">
    <source>
        <dbReference type="ARBA" id="ARBA00022801"/>
    </source>
</evidence>
<evidence type="ECO:0000256" key="5">
    <source>
        <dbReference type="ARBA" id="ARBA00023180"/>
    </source>
</evidence>
<dbReference type="RefSeq" id="XP_052741093.1">
    <property type="nucleotide sequence ID" value="XM_052885133.1"/>
</dbReference>
<evidence type="ECO:0000256" key="4">
    <source>
        <dbReference type="ARBA" id="ARBA00023157"/>
    </source>
</evidence>
<protein>
    <recommendedName>
        <fullName evidence="6">Carboxylic ester hydrolase</fullName>
        <ecNumber evidence="6">3.1.1.-</ecNumber>
    </recommendedName>
</protein>
<dbReference type="Pfam" id="PF00135">
    <property type="entry name" value="COesterase"/>
    <property type="match status" value="1"/>
</dbReference>